<dbReference type="Gene3D" id="4.10.830.40">
    <property type="match status" value="1"/>
</dbReference>
<proteinExistence type="predicted"/>
<evidence type="ECO:0000313" key="8">
    <source>
        <dbReference type="Proteomes" id="UP001634394"/>
    </source>
</evidence>
<dbReference type="PANTHER" id="PTHR25465:SF31">
    <property type="entry name" value="RING-TYPE DOMAIN-CONTAINING PROTEIN"/>
    <property type="match status" value="1"/>
</dbReference>
<dbReference type="AlphaFoldDB" id="A0ABD3X2E5"/>
<organism evidence="7 8">
    <name type="scientific">Sinanodonta woodiana</name>
    <name type="common">Chinese pond mussel</name>
    <name type="synonym">Anodonta woodiana</name>
    <dbReference type="NCBI Taxonomy" id="1069815"/>
    <lineage>
        <taxon>Eukaryota</taxon>
        <taxon>Metazoa</taxon>
        <taxon>Spiralia</taxon>
        <taxon>Lophotrochozoa</taxon>
        <taxon>Mollusca</taxon>
        <taxon>Bivalvia</taxon>
        <taxon>Autobranchia</taxon>
        <taxon>Heteroconchia</taxon>
        <taxon>Palaeoheterodonta</taxon>
        <taxon>Unionida</taxon>
        <taxon>Unionoidea</taxon>
        <taxon>Unionidae</taxon>
        <taxon>Unioninae</taxon>
        <taxon>Sinanodonta</taxon>
    </lineage>
</organism>
<protein>
    <submittedName>
        <fullName evidence="7">Uncharacterized protein</fullName>
    </submittedName>
</protein>
<evidence type="ECO:0000259" key="5">
    <source>
        <dbReference type="PROSITE" id="PS50089"/>
    </source>
</evidence>
<evidence type="ECO:0000256" key="4">
    <source>
        <dbReference type="PROSITE-ProRule" id="PRU00175"/>
    </source>
</evidence>
<feature type="domain" description="Fibronectin type-III" evidence="6">
    <location>
        <begin position="287"/>
        <end position="375"/>
    </location>
</feature>
<dbReference type="SMART" id="SM00184">
    <property type="entry name" value="RING"/>
    <property type="match status" value="2"/>
</dbReference>
<dbReference type="Gene3D" id="3.30.40.10">
    <property type="entry name" value="Zinc/RING finger domain, C3HC4 (zinc finger)"/>
    <property type="match status" value="1"/>
</dbReference>
<dbReference type="SUPFAM" id="SSF49265">
    <property type="entry name" value="Fibronectin type III"/>
    <property type="match status" value="1"/>
</dbReference>
<dbReference type="EMBL" id="JBJQND010000004">
    <property type="protein sequence ID" value="KAL3879663.1"/>
    <property type="molecule type" value="Genomic_DNA"/>
</dbReference>
<sequence>MATANMEEDLTCSICLELYNDPRLLPCHHSICKSCLVALRSKQENNSNTWLQCPSCRHLFEAKDEAHIEFLPKNFTLASIVCKFRESVKRDNVLLCDVCEDDKKGRAIKKCLQCKSNYCRVCLEHLHEKTGGFASHKLVHIIDAYGAEHKEEEFCPAFLSSVSEIQSVDTLKCDKLKRERYCTSCDEIFTEGDQRSIDGVHEHHVTTEMRSAVKQKRKLKELQNEIGPPITHNCIQRATRGTVCDLLLPSEQLMNKNICDATCDICLSEITIHEPYPVNTNVSSNHANMAIQITKVQKDGTLFADVKWVSSQPVDHYEISYLCDPRETVLQRGIVETRCKLSTLKWNSEYTVRVTAYLPNGKTSFDSAIFKTDPKVKVAKPAIMNISPRRVKMSLNVTTIQKAGIMSADVKWTAKYEPCDYEVLYYCNPDEIIVLKNIPENRCLLTNLRWDSTYTVKVTTELEDGTRRFNEIVFKTDHQVKCFPMAASEVCNKQIEMQDSHDEFKASNKIQEWVAYEKLGKFSGIVITPVLTEDVQFWTMTIELSIFEEGRYNKIFLDFGIVPYCNLEHCCTLRYNREAYSCSVIQEIGRQFHLVFNNCSISEGDSYLLPLKFYQRALLCYGFLYDSVNDQFAVVDCLSQNVLHVFDDVEFGSNYPPIFAVCPYHTETKMRVKIKLDRDHASNQDVSSWMKKISNF</sequence>
<dbReference type="Proteomes" id="UP001634394">
    <property type="component" value="Unassembled WGS sequence"/>
</dbReference>
<evidence type="ECO:0000259" key="6">
    <source>
        <dbReference type="PROSITE" id="PS50853"/>
    </source>
</evidence>
<dbReference type="InterPro" id="IPR051051">
    <property type="entry name" value="E3_ubiq-ligase_TRIM/RNF"/>
</dbReference>
<dbReference type="SUPFAM" id="SSF57850">
    <property type="entry name" value="RING/U-box"/>
    <property type="match status" value="1"/>
</dbReference>
<dbReference type="InterPro" id="IPR001841">
    <property type="entry name" value="Znf_RING"/>
</dbReference>
<dbReference type="PANTHER" id="PTHR25465">
    <property type="entry name" value="B-BOX DOMAIN CONTAINING"/>
    <property type="match status" value="1"/>
</dbReference>
<dbReference type="PROSITE" id="PS50089">
    <property type="entry name" value="ZF_RING_2"/>
    <property type="match status" value="1"/>
</dbReference>
<keyword evidence="1" id="KW-0479">Metal-binding</keyword>
<dbReference type="InterPro" id="IPR017907">
    <property type="entry name" value="Znf_RING_CS"/>
</dbReference>
<dbReference type="InterPro" id="IPR013083">
    <property type="entry name" value="Znf_RING/FYVE/PHD"/>
</dbReference>
<reference evidence="7 8" key="1">
    <citation type="submission" date="2024-11" db="EMBL/GenBank/DDBJ databases">
        <title>Chromosome-level genome assembly of the freshwater bivalve Anodonta woodiana.</title>
        <authorList>
            <person name="Chen X."/>
        </authorList>
    </citation>
    <scope>NUCLEOTIDE SEQUENCE [LARGE SCALE GENOMIC DNA]</scope>
    <source>
        <strain evidence="7">MN2024</strain>
        <tissue evidence="7">Gills</tissue>
    </source>
</reference>
<dbReference type="SMART" id="SM00060">
    <property type="entry name" value="FN3"/>
    <property type="match status" value="2"/>
</dbReference>
<accession>A0ABD3X2E5</accession>
<name>A0ABD3X2E5_SINWO</name>
<gene>
    <name evidence="7" type="ORF">ACJMK2_031950</name>
</gene>
<evidence type="ECO:0000256" key="1">
    <source>
        <dbReference type="ARBA" id="ARBA00022723"/>
    </source>
</evidence>
<dbReference type="InterPro" id="IPR013783">
    <property type="entry name" value="Ig-like_fold"/>
</dbReference>
<dbReference type="GO" id="GO:0008270">
    <property type="term" value="F:zinc ion binding"/>
    <property type="evidence" value="ECO:0007669"/>
    <property type="project" value="UniProtKB-KW"/>
</dbReference>
<evidence type="ECO:0000256" key="3">
    <source>
        <dbReference type="ARBA" id="ARBA00022833"/>
    </source>
</evidence>
<comment type="caution">
    <text evidence="7">The sequence shown here is derived from an EMBL/GenBank/DDBJ whole genome shotgun (WGS) entry which is preliminary data.</text>
</comment>
<dbReference type="Gene3D" id="2.60.40.10">
    <property type="entry name" value="Immunoglobulins"/>
    <property type="match status" value="2"/>
</dbReference>
<feature type="domain" description="RING-type" evidence="5">
    <location>
        <begin position="12"/>
        <end position="57"/>
    </location>
</feature>
<evidence type="ECO:0000313" key="7">
    <source>
        <dbReference type="EMBL" id="KAL3879663.1"/>
    </source>
</evidence>
<dbReference type="PROSITE" id="PS50853">
    <property type="entry name" value="FN3"/>
    <property type="match status" value="1"/>
</dbReference>
<dbReference type="InterPro" id="IPR036116">
    <property type="entry name" value="FN3_sf"/>
</dbReference>
<evidence type="ECO:0000256" key="2">
    <source>
        <dbReference type="ARBA" id="ARBA00022771"/>
    </source>
</evidence>
<dbReference type="Pfam" id="PF13445">
    <property type="entry name" value="zf-RING_UBOX"/>
    <property type="match status" value="1"/>
</dbReference>
<keyword evidence="8" id="KW-1185">Reference proteome</keyword>
<keyword evidence="3" id="KW-0862">Zinc</keyword>
<dbReference type="CDD" id="cd00063">
    <property type="entry name" value="FN3"/>
    <property type="match status" value="1"/>
</dbReference>
<dbReference type="InterPro" id="IPR003961">
    <property type="entry name" value="FN3_dom"/>
</dbReference>
<dbReference type="PROSITE" id="PS00518">
    <property type="entry name" value="ZF_RING_1"/>
    <property type="match status" value="1"/>
</dbReference>
<keyword evidence="2 4" id="KW-0863">Zinc-finger</keyword>
<dbReference type="InterPro" id="IPR027370">
    <property type="entry name" value="Znf-RING_euk"/>
</dbReference>